<proteinExistence type="predicted"/>
<dbReference type="eggNOG" id="ENOG502ZG3D">
    <property type="taxonomic scope" value="Bacteria"/>
</dbReference>
<organism evidence="1 2">
    <name type="scientific">Gottschalkia acidurici (strain ATCC 7906 / DSM 604 / BCRC 14475 / CIP 104303 / KCTC 5404 / NCIMB 10678 / 9a)</name>
    <name type="common">Clostridium acidurici</name>
    <dbReference type="NCBI Taxonomy" id="1128398"/>
    <lineage>
        <taxon>Bacteria</taxon>
        <taxon>Bacillati</taxon>
        <taxon>Bacillota</taxon>
        <taxon>Tissierellia</taxon>
        <taxon>Tissierellales</taxon>
        <taxon>Gottschalkiaceae</taxon>
        <taxon>Gottschalkia</taxon>
    </lineage>
</organism>
<dbReference type="AlphaFoldDB" id="K0AX27"/>
<dbReference type="STRING" id="1128398.Curi_c02520"/>
<dbReference type="HOGENOM" id="CLU_2104673_0_0_9"/>
<accession>K0AX27</accession>
<evidence type="ECO:0000313" key="2">
    <source>
        <dbReference type="Proteomes" id="UP000006094"/>
    </source>
</evidence>
<protein>
    <submittedName>
        <fullName evidence="1">Flagellar protein</fullName>
    </submittedName>
</protein>
<dbReference type="KEGG" id="cad:Curi_c02520"/>
<keyword evidence="2" id="KW-1185">Reference proteome</keyword>
<name>K0AX27_GOTA9</name>
<dbReference type="RefSeq" id="WP_014966469.1">
    <property type="nucleotide sequence ID" value="NC_018664.1"/>
</dbReference>
<evidence type="ECO:0000313" key="1">
    <source>
        <dbReference type="EMBL" id="AFS77332.1"/>
    </source>
</evidence>
<keyword evidence="1" id="KW-0966">Cell projection</keyword>
<dbReference type="OrthoDB" id="1707905at2"/>
<keyword evidence="1" id="KW-0282">Flagellum</keyword>
<sequence length="115" mass="13503">MAYKICKKCQRFFSENGKSYCDECDEKLNVSHSKIKEYLEEFPNSSILEIVNNTGVKLKDVNIFLAEGGATYSEVFNENISLNLREEEINKEIDKFNKKERAKIRNKFVPRSLRR</sequence>
<reference evidence="1 2" key="1">
    <citation type="journal article" date="2012" name="PLoS ONE">
        <title>The purine-utilizing bacterium Clostridium acidurici 9a: a genome-guided metabolic reconsideration.</title>
        <authorList>
            <person name="Hartwich K."/>
            <person name="Poehlein A."/>
            <person name="Daniel R."/>
        </authorList>
    </citation>
    <scope>NUCLEOTIDE SEQUENCE [LARGE SCALE GENOMIC DNA]</scope>
    <source>
        <strain evidence="2">ATCC 7906 / DSM 604 / BCRC 14475 / CIP 104303 / KCTC 5404 / NCIMB 10678 / 9a</strain>
    </source>
</reference>
<dbReference type="EMBL" id="CP003326">
    <property type="protein sequence ID" value="AFS77332.1"/>
    <property type="molecule type" value="Genomic_DNA"/>
</dbReference>
<keyword evidence="1" id="KW-0969">Cilium</keyword>
<dbReference type="Proteomes" id="UP000006094">
    <property type="component" value="Chromosome"/>
</dbReference>
<gene>
    <name evidence="1" type="ordered locus">Curi_c02520</name>
</gene>